<evidence type="ECO:0000256" key="1">
    <source>
        <dbReference type="ARBA" id="ARBA00001585"/>
    </source>
</evidence>
<dbReference type="AlphaFoldDB" id="A0A8B6X6L9"/>
<keyword evidence="5 7" id="KW-0645">Protease</keyword>
<evidence type="ECO:0000259" key="10">
    <source>
        <dbReference type="Pfam" id="PF00561"/>
    </source>
</evidence>
<organism evidence="11 12">
    <name type="scientific">Derxia gummosa DSM 723</name>
    <dbReference type="NCBI Taxonomy" id="1121388"/>
    <lineage>
        <taxon>Bacteria</taxon>
        <taxon>Pseudomonadati</taxon>
        <taxon>Pseudomonadota</taxon>
        <taxon>Betaproteobacteria</taxon>
        <taxon>Burkholderiales</taxon>
        <taxon>Alcaligenaceae</taxon>
        <taxon>Derxia</taxon>
    </lineage>
</organism>
<evidence type="ECO:0000313" key="11">
    <source>
        <dbReference type="Proteomes" id="UP000675920"/>
    </source>
</evidence>
<protein>
    <recommendedName>
        <fullName evidence="7 9">Proline iminopeptidase</fullName>
        <shortName evidence="7">PIP</shortName>
        <ecNumber evidence="7 9">3.4.11.5</ecNumber>
    </recommendedName>
    <alternativeName>
        <fullName evidence="7">Prolyl aminopeptidase</fullName>
    </alternativeName>
</protein>
<name>A0A8B6X6L9_9BURK</name>
<dbReference type="InterPro" id="IPR005944">
    <property type="entry name" value="Pro_iminopeptidase"/>
</dbReference>
<dbReference type="RefSeq" id="WP_028312669.1">
    <property type="nucleotide sequence ID" value="NZ_KI519499.1"/>
</dbReference>
<dbReference type="NCBIfam" id="TIGR01249">
    <property type="entry name" value="pro_imino_pep_1"/>
    <property type="match status" value="1"/>
</dbReference>
<dbReference type="EC" id="3.4.11.5" evidence="7 9"/>
<dbReference type="GO" id="GO:0004177">
    <property type="term" value="F:aminopeptidase activity"/>
    <property type="evidence" value="ECO:0007669"/>
    <property type="project" value="UniProtKB-UniRule"/>
</dbReference>
<comment type="subcellular location">
    <subcellularLocation>
        <location evidence="2 7">Cytoplasm</location>
    </subcellularLocation>
</comment>
<dbReference type="PRINTS" id="PR00793">
    <property type="entry name" value="PROAMNOPTASE"/>
</dbReference>
<sequence length="322" mass="35878">MKPRTELYPPIEPYERGALIVSDLHTLYWEQSGNPRGIPVLFLHGGPGGGCSPRHRQFFDPAFYRIVLFDQRGAGRSTPLGEVRENTTPILVRDIEKLREHLGIDRWLVFGGSWGSTLALAYGQAHPERALGFVLRGIFLGRKREVEWFVNGMGYVFPEAWRQFAGMVPERERGDLLHAYARRLFDPDPAMHLPFARAWGHYEGSCSNLMPALAAGTAAQMETDAVALGLARLECHYMLNGIFMPEGALLAGVPRIGHLPCTIIQGRYDMVCPIVSADDLQRRWPGAEYIVVPDAGHSAWEPGTCAELVAACERMKRKLVTG</sequence>
<gene>
    <name evidence="12" type="primary">pip</name>
</gene>
<keyword evidence="11" id="KW-1185">Reference proteome</keyword>
<evidence type="ECO:0000256" key="5">
    <source>
        <dbReference type="ARBA" id="ARBA00022670"/>
    </source>
</evidence>
<proteinExistence type="inferred from homology"/>
<feature type="domain" description="AB hydrolase-1" evidence="10">
    <location>
        <begin position="39"/>
        <end position="299"/>
    </location>
</feature>
<evidence type="ECO:0000256" key="8">
    <source>
        <dbReference type="PIRSR" id="PIRSR006431-1"/>
    </source>
</evidence>
<dbReference type="InterPro" id="IPR029058">
    <property type="entry name" value="AB_hydrolase_fold"/>
</dbReference>
<dbReference type="OrthoDB" id="9796770at2"/>
<dbReference type="Gene3D" id="3.40.50.1820">
    <property type="entry name" value="alpha/beta hydrolase"/>
    <property type="match status" value="1"/>
</dbReference>
<evidence type="ECO:0000313" key="12">
    <source>
        <dbReference type="RefSeq" id="WP_028312669.1"/>
    </source>
</evidence>
<dbReference type="Proteomes" id="UP000675920">
    <property type="component" value="Unplaced"/>
</dbReference>
<keyword evidence="4 7" id="KW-0031">Aminopeptidase</keyword>
<keyword evidence="6 7" id="KW-0378">Hydrolase</keyword>
<evidence type="ECO:0000256" key="3">
    <source>
        <dbReference type="ARBA" id="ARBA00010088"/>
    </source>
</evidence>
<feature type="active site" description="Proton donor" evidence="8">
    <location>
        <position position="297"/>
    </location>
</feature>
<dbReference type="InterPro" id="IPR002410">
    <property type="entry name" value="Peptidase_S33"/>
</dbReference>
<evidence type="ECO:0000256" key="4">
    <source>
        <dbReference type="ARBA" id="ARBA00022438"/>
    </source>
</evidence>
<evidence type="ECO:0000256" key="9">
    <source>
        <dbReference type="RuleBase" id="RU003421"/>
    </source>
</evidence>
<keyword evidence="7" id="KW-0963">Cytoplasm</keyword>
<accession>A0A8B6X6L9</accession>
<dbReference type="GO" id="GO:0005737">
    <property type="term" value="C:cytoplasm"/>
    <property type="evidence" value="ECO:0007669"/>
    <property type="project" value="UniProtKB-SubCell"/>
</dbReference>
<dbReference type="InterPro" id="IPR000073">
    <property type="entry name" value="AB_hydrolase_1"/>
</dbReference>
<dbReference type="PANTHER" id="PTHR43722">
    <property type="entry name" value="PROLINE IMINOPEPTIDASE"/>
    <property type="match status" value="1"/>
</dbReference>
<evidence type="ECO:0000256" key="2">
    <source>
        <dbReference type="ARBA" id="ARBA00004496"/>
    </source>
</evidence>
<dbReference type="Pfam" id="PF00561">
    <property type="entry name" value="Abhydrolase_1"/>
    <property type="match status" value="1"/>
</dbReference>
<feature type="active site" evidence="8">
    <location>
        <position position="269"/>
    </location>
</feature>
<dbReference type="SUPFAM" id="SSF53474">
    <property type="entry name" value="alpha/beta-Hydrolases"/>
    <property type="match status" value="1"/>
</dbReference>
<evidence type="ECO:0000256" key="7">
    <source>
        <dbReference type="PIRNR" id="PIRNR006431"/>
    </source>
</evidence>
<comment type="similarity">
    <text evidence="3 7 9">Belongs to the peptidase S33 family.</text>
</comment>
<dbReference type="GO" id="GO:0006508">
    <property type="term" value="P:proteolysis"/>
    <property type="evidence" value="ECO:0007669"/>
    <property type="project" value="UniProtKB-KW"/>
</dbReference>
<dbReference type="PANTHER" id="PTHR43722:SF2">
    <property type="entry name" value="PROLINE IMINOPEPTIDASE"/>
    <property type="match status" value="1"/>
</dbReference>
<comment type="catalytic activity">
    <reaction evidence="1 7 9">
        <text>Release of N-terminal proline from a peptide.</text>
        <dbReference type="EC" id="3.4.11.5"/>
    </reaction>
</comment>
<feature type="active site" description="Nucleophile" evidence="8">
    <location>
        <position position="113"/>
    </location>
</feature>
<evidence type="ECO:0000256" key="6">
    <source>
        <dbReference type="ARBA" id="ARBA00022801"/>
    </source>
</evidence>
<dbReference type="PIRSF" id="PIRSF006431">
    <property type="entry name" value="Pept_S33"/>
    <property type="match status" value="1"/>
</dbReference>
<reference evidence="12" key="1">
    <citation type="submission" date="2025-08" db="UniProtKB">
        <authorList>
            <consortium name="RefSeq"/>
        </authorList>
    </citation>
    <scope>IDENTIFICATION</scope>
</reference>